<name>A0A0D3IXG2_EMIH1</name>
<evidence type="ECO:0000313" key="2">
    <source>
        <dbReference type="Proteomes" id="UP000013827"/>
    </source>
</evidence>
<sequence>MSLEEGEGLGVGSLAAALPPAAAYPHFEFGDARRGELQSTFDFAAENGRLDAKQTYKLMFSKAEREEYGWAQFEEDLHATCGAAKESGTMAWGDVVSFLDDNL</sequence>
<dbReference type="RefSeq" id="XP_005768376.1">
    <property type="nucleotide sequence ID" value="XM_005768319.1"/>
</dbReference>
<accession>A0A0D3IXG2</accession>
<evidence type="ECO:0000313" key="1">
    <source>
        <dbReference type="EnsemblProtists" id="EOD15947"/>
    </source>
</evidence>
<reference evidence="2" key="1">
    <citation type="journal article" date="2013" name="Nature">
        <title>Pan genome of the phytoplankton Emiliania underpins its global distribution.</title>
        <authorList>
            <person name="Read B.A."/>
            <person name="Kegel J."/>
            <person name="Klute M.J."/>
            <person name="Kuo A."/>
            <person name="Lefebvre S.C."/>
            <person name="Maumus F."/>
            <person name="Mayer C."/>
            <person name="Miller J."/>
            <person name="Monier A."/>
            <person name="Salamov A."/>
            <person name="Young J."/>
            <person name="Aguilar M."/>
            <person name="Claverie J.M."/>
            <person name="Frickenhaus S."/>
            <person name="Gonzalez K."/>
            <person name="Herman E.K."/>
            <person name="Lin Y.C."/>
            <person name="Napier J."/>
            <person name="Ogata H."/>
            <person name="Sarno A.F."/>
            <person name="Shmutz J."/>
            <person name="Schroeder D."/>
            <person name="de Vargas C."/>
            <person name="Verret F."/>
            <person name="von Dassow P."/>
            <person name="Valentin K."/>
            <person name="Van de Peer Y."/>
            <person name="Wheeler G."/>
            <person name="Dacks J.B."/>
            <person name="Delwiche C.F."/>
            <person name="Dyhrman S.T."/>
            <person name="Glockner G."/>
            <person name="John U."/>
            <person name="Richards T."/>
            <person name="Worden A.Z."/>
            <person name="Zhang X."/>
            <person name="Grigoriev I.V."/>
            <person name="Allen A.E."/>
            <person name="Bidle K."/>
            <person name="Borodovsky M."/>
            <person name="Bowler C."/>
            <person name="Brownlee C."/>
            <person name="Cock J.M."/>
            <person name="Elias M."/>
            <person name="Gladyshev V.N."/>
            <person name="Groth M."/>
            <person name="Guda C."/>
            <person name="Hadaegh A."/>
            <person name="Iglesias-Rodriguez M.D."/>
            <person name="Jenkins J."/>
            <person name="Jones B.M."/>
            <person name="Lawson T."/>
            <person name="Leese F."/>
            <person name="Lindquist E."/>
            <person name="Lobanov A."/>
            <person name="Lomsadze A."/>
            <person name="Malik S.B."/>
            <person name="Marsh M.E."/>
            <person name="Mackinder L."/>
            <person name="Mock T."/>
            <person name="Mueller-Roeber B."/>
            <person name="Pagarete A."/>
            <person name="Parker M."/>
            <person name="Probert I."/>
            <person name="Quesneville H."/>
            <person name="Raines C."/>
            <person name="Rensing S.A."/>
            <person name="Riano-Pachon D.M."/>
            <person name="Richier S."/>
            <person name="Rokitta S."/>
            <person name="Shiraiwa Y."/>
            <person name="Soanes D.M."/>
            <person name="van der Giezen M."/>
            <person name="Wahlund T.M."/>
            <person name="Williams B."/>
            <person name="Wilson W."/>
            <person name="Wolfe G."/>
            <person name="Wurch L.L."/>
        </authorList>
    </citation>
    <scope>NUCLEOTIDE SEQUENCE</scope>
</reference>
<protein>
    <submittedName>
        <fullName evidence="1">Uncharacterized protein</fullName>
    </submittedName>
</protein>
<dbReference type="RefSeq" id="XP_005765406.1">
    <property type="nucleotide sequence ID" value="XM_005765349.1"/>
</dbReference>
<dbReference type="Proteomes" id="UP000013827">
    <property type="component" value="Unassembled WGS sequence"/>
</dbReference>
<keyword evidence="2" id="KW-1185">Reference proteome</keyword>
<reference evidence="1" key="2">
    <citation type="submission" date="2024-10" db="UniProtKB">
        <authorList>
            <consortium name="EnsemblProtists"/>
        </authorList>
    </citation>
    <scope>IDENTIFICATION</scope>
</reference>
<dbReference type="AlphaFoldDB" id="A0A0D3IXG2"/>
<dbReference type="GeneID" id="17262201"/>
<dbReference type="EnsemblProtists" id="EOD15947">
    <property type="protein sequence ID" value="EOD15947"/>
    <property type="gene ID" value="EMIHUDRAFT_210888"/>
</dbReference>
<dbReference type="EnsemblProtists" id="EOD12977">
    <property type="protein sequence ID" value="EOD12977"/>
    <property type="gene ID" value="EMIHUDRAFT_247215"/>
</dbReference>
<dbReference type="HOGENOM" id="CLU_2268915_0_0_1"/>
<dbReference type="KEGG" id="ehx:EMIHUDRAFT_210888"/>
<organism evidence="1 2">
    <name type="scientific">Emiliania huxleyi (strain CCMP1516)</name>
    <dbReference type="NCBI Taxonomy" id="280463"/>
    <lineage>
        <taxon>Eukaryota</taxon>
        <taxon>Haptista</taxon>
        <taxon>Haptophyta</taxon>
        <taxon>Prymnesiophyceae</taxon>
        <taxon>Isochrysidales</taxon>
        <taxon>Noelaerhabdaceae</taxon>
        <taxon>Emiliania</taxon>
    </lineage>
</organism>
<dbReference type="PaxDb" id="2903-EOD12977"/>
<dbReference type="KEGG" id="ehx:EMIHUDRAFT_247215"/>
<proteinExistence type="predicted"/>
<dbReference type="GeneID" id="17259129"/>